<feature type="domain" description="Fumarylacetoacetase-like C-terminal" evidence="2">
    <location>
        <begin position="20"/>
        <end position="111"/>
    </location>
</feature>
<accession>A0A1I7YV18</accession>
<keyword evidence="3" id="KW-1185">Reference proteome</keyword>
<sequence length="142" mass="15843">MEELANFRSMCKTVVGLENNFHCFLKERSLSANDFQIWFKRSGQHIVAEGQHITIPAGHLGLIAEVHLGVVLSKDTSEITRSEVKDHIGGYVVALNLLIRSGSSEAANTLWPRDSTSLFRRDIWASSLKSTSESFLARTQAR</sequence>
<dbReference type="InterPro" id="IPR036663">
    <property type="entry name" value="Fumarylacetoacetase_C_sf"/>
</dbReference>
<organism evidence="3 4">
    <name type="scientific">Steinernema glaseri</name>
    <dbReference type="NCBI Taxonomy" id="37863"/>
    <lineage>
        <taxon>Eukaryota</taxon>
        <taxon>Metazoa</taxon>
        <taxon>Ecdysozoa</taxon>
        <taxon>Nematoda</taxon>
        <taxon>Chromadorea</taxon>
        <taxon>Rhabditida</taxon>
        <taxon>Tylenchina</taxon>
        <taxon>Panagrolaimomorpha</taxon>
        <taxon>Strongyloidoidea</taxon>
        <taxon>Steinernematidae</taxon>
        <taxon>Steinernema</taxon>
    </lineage>
</organism>
<dbReference type="InterPro" id="IPR011234">
    <property type="entry name" value="Fumarylacetoacetase-like_C"/>
</dbReference>
<evidence type="ECO:0000259" key="2">
    <source>
        <dbReference type="Pfam" id="PF01557"/>
    </source>
</evidence>
<dbReference type="Gene3D" id="3.90.850.10">
    <property type="entry name" value="Fumarylacetoacetase-like, C-terminal domain"/>
    <property type="match status" value="1"/>
</dbReference>
<evidence type="ECO:0000256" key="1">
    <source>
        <dbReference type="ARBA" id="ARBA00010211"/>
    </source>
</evidence>
<protein>
    <submittedName>
        <fullName evidence="4">FAA_hydrolase domain-containing protein</fullName>
    </submittedName>
</protein>
<name>A0A1I7YV18_9BILA</name>
<evidence type="ECO:0000313" key="3">
    <source>
        <dbReference type="Proteomes" id="UP000095287"/>
    </source>
</evidence>
<dbReference type="SUPFAM" id="SSF56529">
    <property type="entry name" value="FAH"/>
    <property type="match status" value="1"/>
</dbReference>
<reference evidence="4" key="1">
    <citation type="submission" date="2016-11" db="UniProtKB">
        <authorList>
            <consortium name="WormBaseParasite"/>
        </authorList>
    </citation>
    <scope>IDENTIFICATION</scope>
</reference>
<dbReference type="WBParaSite" id="L893_g20004.t1">
    <property type="protein sequence ID" value="L893_g20004.t1"/>
    <property type="gene ID" value="L893_g20004"/>
</dbReference>
<evidence type="ECO:0000313" key="4">
    <source>
        <dbReference type="WBParaSite" id="L893_g20004.t1"/>
    </source>
</evidence>
<dbReference type="AlphaFoldDB" id="A0A1I7YV18"/>
<dbReference type="Proteomes" id="UP000095287">
    <property type="component" value="Unplaced"/>
</dbReference>
<comment type="similarity">
    <text evidence="1">Belongs to the FAH family.</text>
</comment>
<dbReference type="GO" id="GO:0003824">
    <property type="term" value="F:catalytic activity"/>
    <property type="evidence" value="ECO:0007669"/>
    <property type="project" value="InterPro"/>
</dbReference>
<dbReference type="Pfam" id="PF01557">
    <property type="entry name" value="FAA_hydrolase"/>
    <property type="match status" value="1"/>
</dbReference>
<proteinExistence type="inferred from homology"/>